<gene>
    <name evidence="1" type="primary">gp_16347</name>
</gene>
<evidence type="ECO:0000313" key="2">
    <source>
        <dbReference type="Proteomes" id="UP000827372"/>
    </source>
</evidence>
<keyword evidence="2" id="KW-1185">Reference proteome</keyword>
<name>A0AAE7V3Y2_9CAUD</name>
<sequence length="157" mass="18249">MPTFKVSFGSSAKSKRQRVSSKYVVIETKCDGEIIIDKQGVYRVKYKGQIYPITTESYETKHKRVIYARWLDKYGHRIKIIRDKDSRKATNIKFYCAIAPGLLVRGKIVKTAFSPIMFHVVMCYNIADVEGTALSLRDWREYEEKVKNGELDIENEL</sequence>
<organism evidence="1 2">
    <name type="scientific">uncultured phage cr91_1</name>
    <dbReference type="NCBI Taxonomy" id="2986403"/>
    <lineage>
        <taxon>Viruses</taxon>
        <taxon>Duplodnaviria</taxon>
        <taxon>Heunggongvirae</taxon>
        <taxon>Uroviricota</taxon>
        <taxon>Caudoviricetes</taxon>
        <taxon>Crassvirales</taxon>
        <taxon>Intestiviridae</taxon>
        <taxon>Crudevirinae</taxon>
        <taxon>Drivevirus</taxon>
        <taxon>Drivevirus gastrointestinalis</taxon>
    </lineage>
</organism>
<proteinExistence type="predicted"/>
<protein>
    <submittedName>
        <fullName evidence="1">Uncharacterized protein</fullName>
    </submittedName>
</protein>
<evidence type="ECO:0000313" key="1">
    <source>
        <dbReference type="EMBL" id="QWM89577.1"/>
    </source>
</evidence>
<reference evidence="1 2" key="1">
    <citation type="submission" date="2021-04" db="EMBL/GenBank/DDBJ databases">
        <authorList>
            <person name="Shkoporov A.N."/>
            <person name="Stockdale S.R."/>
            <person name="Guerin E."/>
            <person name="Ross R.P."/>
            <person name="Hill C."/>
        </authorList>
    </citation>
    <scope>NUCLEOTIDE SEQUENCE [LARGE SCALE GENOMIC DNA]</scope>
    <source>
        <strain evidence="2">cr91_1</strain>
    </source>
</reference>
<dbReference type="RefSeq" id="YP_010359149.1">
    <property type="nucleotide sequence ID" value="NC_062770.1"/>
</dbReference>
<dbReference type="Proteomes" id="UP000827372">
    <property type="component" value="Segment"/>
</dbReference>
<dbReference type="KEGG" id="vg:75691555"/>
<dbReference type="GeneID" id="75691555"/>
<accession>A0AAE7V3Y2</accession>
<dbReference type="EMBL" id="MZ130480">
    <property type="protein sequence ID" value="QWM89577.1"/>
    <property type="molecule type" value="Genomic_DNA"/>
</dbReference>